<feature type="region of interest" description="Disordered" evidence="2">
    <location>
        <begin position="1561"/>
        <end position="1614"/>
    </location>
</feature>
<dbReference type="GeneID" id="39609479"/>
<feature type="compositionally biased region" description="Low complexity" evidence="2">
    <location>
        <begin position="35"/>
        <end position="44"/>
    </location>
</feature>
<protein>
    <submittedName>
        <fullName evidence="3">Uncharacterized protein</fullName>
    </submittedName>
</protein>
<dbReference type="RefSeq" id="XP_028495730.1">
    <property type="nucleotide sequence ID" value="XM_028639935.1"/>
</dbReference>
<dbReference type="Proteomes" id="UP000267145">
    <property type="component" value="Unassembled WGS sequence"/>
</dbReference>
<evidence type="ECO:0000256" key="2">
    <source>
        <dbReference type="SAM" id="MobiDB-lite"/>
    </source>
</evidence>
<feature type="region of interest" description="Disordered" evidence="2">
    <location>
        <begin position="1273"/>
        <end position="1348"/>
    </location>
</feature>
<feature type="compositionally biased region" description="Polar residues" evidence="2">
    <location>
        <begin position="1203"/>
        <end position="1216"/>
    </location>
</feature>
<feature type="compositionally biased region" description="Polar residues" evidence="2">
    <location>
        <begin position="218"/>
        <end position="232"/>
    </location>
</feature>
<feature type="coiled-coil region" evidence="1">
    <location>
        <begin position="1800"/>
        <end position="1853"/>
    </location>
</feature>
<feature type="compositionally biased region" description="Polar residues" evidence="2">
    <location>
        <begin position="1119"/>
        <end position="1136"/>
    </location>
</feature>
<feature type="compositionally biased region" description="Polar residues" evidence="2">
    <location>
        <begin position="1772"/>
        <end position="1791"/>
    </location>
</feature>
<feature type="compositionally biased region" description="Polar residues" evidence="2">
    <location>
        <begin position="744"/>
        <end position="754"/>
    </location>
</feature>
<feature type="compositionally biased region" description="Basic and acidic residues" evidence="2">
    <location>
        <begin position="935"/>
        <end position="953"/>
    </location>
</feature>
<feature type="region of interest" description="Disordered" evidence="2">
    <location>
        <begin position="1708"/>
        <end position="1791"/>
    </location>
</feature>
<feature type="compositionally biased region" description="Polar residues" evidence="2">
    <location>
        <begin position="139"/>
        <end position="148"/>
    </location>
</feature>
<accession>A0A3M9YC81</accession>
<feature type="region of interest" description="Disordered" evidence="2">
    <location>
        <begin position="89"/>
        <end position="264"/>
    </location>
</feature>
<feature type="region of interest" description="Disordered" evidence="2">
    <location>
        <begin position="791"/>
        <end position="861"/>
    </location>
</feature>
<feature type="compositionally biased region" description="Polar residues" evidence="2">
    <location>
        <begin position="1289"/>
        <end position="1300"/>
    </location>
</feature>
<feature type="compositionally biased region" description="Basic and acidic residues" evidence="2">
    <location>
        <begin position="574"/>
        <end position="609"/>
    </location>
</feature>
<keyword evidence="1" id="KW-0175">Coiled coil</keyword>
<gene>
    <name evidence="3" type="ORF">D7B24_005790</name>
</gene>
<dbReference type="STRING" id="1051616.A0A3M9YC81"/>
<feature type="compositionally biased region" description="Polar residues" evidence="2">
    <location>
        <begin position="629"/>
        <end position="646"/>
    </location>
</feature>
<feature type="region of interest" description="Disordered" evidence="2">
    <location>
        <begin position="1518"/>
        <end position="1544"/>
    </location>
</feature>
<feature type="compositionally biased region" description="Acidic residues" evidence="2">
    <location>
        <begin position="1389"/>
        <end position="1400"/>
    </location>
</feature>
<feature type="region of interest" description="Disordered" evidence="2">
    <location>
        <begin position="556"/>
        <end position="646"/>
    </location>
</feature>
<keyword evidence="4" id="KW-1185">Reference proteome</keyword>
<feature type="region of interest" description="Disordered" evidence="2">
    <location>
        <begin position="289"/>
        <end position="507"/>
    </location>
</feature>
<proteinExistence type="predicted"/>
<feature type="compositionally biased region" description="Polar residues" evidence="2">
    <location>
        <begin position="385"/>
        <end position="415"/>
    </location>
</feature>
<feature type="region of interest" description="Disordered" evidence="2">
    <location>
        <begin position="935"/>
        <end position="1152"/>
    </location>
</feature>
<feature type="compositionally biased region" description="Polar residues" evidence="2">
    <location>
        <begin position="1224"/>
        <end position="1239"/>
    </location>
</feature>
<feature type="compositionally biased region" description="Basic and acidic residues" evidence="2">
    <location>
        <begin position="1005"/>
        <end position="1029"/>
    </location>
</feature>
<comment type="caution">
    <text evidence="3">The sequence shown here is derived from an EMBL/GenBank/DDBJ whole genome shotgun (WGS) entry which is preliminary data.</text>
</comment>
<feature type="compositionally biased region" description="Polar residues" evidence="2">
    <location>
        <begin position="1582"/>
        <end position="1598"/>
    </location>
</feature>
<feature type="compositionally biased region" description="Low complexity" evidence="2">
    <location>
        <begin position="793"/>
        <end position="810"/>
    </location>
</feature>
<feature type="compositionally biased region" description="Low complexity" evidence="2">
    <location>
        <begin position="1041"/>
        <end position="1055"/>
    </location>
</feature>
<feature type="region of interest" description="Disordered" evidence="2">
    <location>
        <begin position="714"/>
        <end position="763"/>
    </location>
</feature>
<feature type="compositionally biased region" description="Polar residues" evidence="2">
    <location>
        <begin position="1169"/>
        <end position="1182"/>
    </location>
</feature>
<name>A0A3M9YC81_9PEZI</name>
<feature type="compositionally biased region" description="Basic residues" evidence="2">
    <location>
        <begin position="253"/>
        <end position="263"/>
    </location>
</feature>
<sequence>MVVTKMATPRAVSNDELLSSPDPLNASRDESFLPSSRRVTRSVSQVSHRYMSLGASNSPRKQTIAVDIGSAKTPQRLFVTLETENDDQNRIARTLFPSSTPARRTRRKSSAATTKSVPLRDEDAPGAITPKRRGRGKRNSTPMKQTPGRSKRAKTTETDDSESDATSRPAPASAAGRKKTSATPKKRAATPKKTATSKKKTPQRRSARILDLEEESMSDATVLSELSNITTRQSKKRKAQSAPEDDTSSSKQTAKRATGKARRMALIPEEIERIAEPVLDSVESIHVEENTRTEPIAEEPATEPAASLVFEPQTSEDPLTSDAIVDKTATQDITAGAPTQEVSTESWISERRSSTPVADNGWDAQHSVQQEELEELESKPETESIDQNDATVGVASSQEPVPQDQSMMQGESGIQNELEDEQHAQLEASKSQHEQREEEKEAAPEPDMWLAMSDAAGGPLSNFSDDAHSDDGPDDHSDTNDDAPAETVADQFSDDEEAAARPALDDTVAQGEDFSMIFAASIPSLRGSLGVRPNETMEFGEETSFIISQTLESFRKSRAGEETAAQNEGSPDLSYDHSRVFQEQGNGRDDDRDEVRRDDVQDVESHQADQDEAQGAITEIDNLPALPLFSQQAPTTSQAQLDLNSEWSEAPGEVLEAAVLREHQQGGDERSPVKRYRPAARISSPEMSALYEDPFLDIAEQQAVAQAPSSLARRLFSSSRKLQPQAATSSPAEPTQRPLARQSLARQVLSSAQKSMDVDSSPVRSVAYEDEFPEVPDNVLAAFTPARSQYLYPKKPSASGSPAKSPAAKSTSLGNTLEMTGAESAASPSGSVRGRSALSPPKRHLSPSLARSSPRRKPVSLSRQLFNSKVQEARHADIDQNVDAIPIELTGKATPNVDTDHDESAAYNDSWSEIPEDVLDAAVPEWYLAQRKAEERAKNTHDREKDTLEHGAHDVSLMDEEDDDEDVQNVSSLEDRVAEDDNPSGNDMHEELSEEEAFEEDVQHEDEKEDARDDAHMDHVGDDSAHDDLATEGNTTQKDIAAASSPRSRAASVASTQGRLPTPELTSSPLDSTVISHHDRNGTAPEPAAGDTLPELPAATSNARPTLDVLVTEPEAQKKSTPTAPELSSQRTSQDANMLAPRSASAELGHRPSLSPIVRAGLALQSVTSEASSPISRQNSLGSPFRPATNATPSHAAGRSIERPTSNHVVPSSSKLIATETPKQRPTTSADQSASQPGAQFTGARKGWFPPLSNILQAGAKFFSPTAVTSAREQASLESPAAKPAARDPSQSLNRMNDSFASGREQEVIASSGDSDSLHVAPPHEEESSWMVDEQSPAAAPREETVFQHQVTSPSLSVAFGSVAGYSSHAREPSIIAPTQDSPPRETAVGEDEDEEDIWEVEAQRDTPQGSRQQPFGKRSSVRGTGSLRQKPFGTSPRKRHHPYAKARPVVPSPWTKAGKENEPLGDEVTGLTPAKTQAAEATRSVQKSAQSSRQKKMLSFFSSPALLPGMENAQAALERKRRDLAAQEEAANRPAESPIHVLQTSNTMFPTVPFKSANPFTNARAPAPSSLRKSVLAPSTPDRSQVQSRGKSTQKSLGVSKLSFAPTQSATPVRMHLSHADIEKWQEDSALEESSSSPDHRLRFLRTLPPKNASPSKSAMRSPLKARTPGPVVEWDSGVESPMTQAQKRFERELEQAAVDDFARRQWEAQHSGTRKSVSRQRTASEVATHDDEVSNEDVSEEDTHHELVGDDDNNVEMIDAPSVETEEELSSSPPRTQLASHQPREFSQQRGLSIELELQLQRERMEQYAMERQEALRRQKEEIELANQQRLEEEKRAKELTEIERERYRKQAVAEWDQPLSRTVWGDTHYRYMHRLIKMRRKGPFNYVFPEDFERRTGWLMGQTVLAHDETQQTLVLNAWHLNVIDVFMSEVKGVWDELELAIRLFSIVVMERLREEWHLPLVEIRKAMVAQRAALVAQAEAAANAQEVAEDDYEDDDEYSGV</sequence>
<feature type="compositionally biased region" description="Basic residues" evidence="2">
    <location>
        <begin position="176"/>
        <end position="207"/>
    </location>
</feature>
<feature type="compositionally biased region" description="Polar residues" evidence="2">
    <location>
        <begin position="1056"/>
        <end position="1075"/>
    </location>
</feature>
<feature type="region of interest" description="Disordered" evidence="2">
    <location>
        <begin position="1648"/>
        <end position="1678"/>
    </location>
</feature>
<feature type="region of interest" description="Disordered" evidence="2">
    <location>
        <begin position="1367"/>
        <end position="1497"/>
    </location>
</feature>
<organism evidence="3 4">
    <name type="scientific">Verticillium nonalfalfae</name>
    <dbReference type="NCBI Taxonomy" id="1051616"/>
    <lineage>
        <taxon>Eukaryota</taxon>
        <taxon>Fungi</taxon>
        <taxon>Dikarya</taxon>
        <taxon>Ascomycota</taxon>
        <taxon>Pezizomycotina</taxon>
        <taxon>Sordariomycetes</taxon>
        <taxon>Hypocreomycetidae</taxon>
        <taxon>Glomerellales</taxon>
        <taxon>Plectosphaerellaceae</taxon>
        <taxon>Verticillium</taxon>
    </lineage>
</organism>
<feature type="region of interest" description="Disordered" evidence="2">
    <location>
        <begin position="1"/>
        <end position="44"/>
    </location>
</feature>
<feature type="compositionally biased region" description="Polar residues" evidence="2">
    <location>
        <begin position="1484"/>
        <end position="1493"/>
    </location>
</feature>
<feature type="compositionally biased region" description="Acidic residues" evidence="2">
    <location>
        <begin position="957"/>
        <end position="967"/>
    </location>
</feature>
<evidence type="ECO:0000313" key="3">
    <source>
        <dbReference type="EMBL" id="RNJ57572.1"/>
    </source>
</evidence>
<feature type="compositionally biased region" description="Basic and acidic residues" evidence="2">
    <location>
        <begin position="430"/>
        <end position="443"/>
    </location>
</feature>
<dbReference type="EMBL" id="RBVV01000038">
    <property type="protein sequence ID" value="RNJ57572.1"/>
    <property type="molecule type" value="Genomic_DNA"/>
</dbReference>
<feature type="compositionally biased region" description="Acidic residues" evidence="2">
    <location>
        <begin position="992"/>
        <end position="1004"/>
    </location>
</feature>
<feature type="compositionally biased region" description="Basic and acidic residues" evidence="2">
    <location>
        <begin position="465"/>
        <end position="479"/>
    </location>
</feature>
<feature type="region of interest" description="Disordered" evidence="2">
    <location>
        <begin position="1169"/>
        <end position="1246"/>
    </location>
</feature>
<evidence type="ECO:0000256" key="1">
    <source>
        <dbReference type="SAM" id="Coils"/>
    </source>
</evidence>
<evidence type="ECO:0000313" key="4">
    <source>
        <dbReference type="Proteomes" id="UP000267145"/>
    </source>
</evidence>
<reference evidence="3 4" key="1">
    <citation type="submission" date="2018-10" db="EMBL/GenBank/DDBJ databases">
        <title>Genome sequence of Verticillium nonalfalfae VnAa140.</title>
        <authorList>
            <person name="Stajich J.E."/>
            <person name="Kasson M.T."/>
        </authorList>
    </citation>
    <scope>NUCLEOTIDE SEQUENCE [LARGE SCALE GENOMIC DNA]</scope>
    <source>
        <strain evidence="3 4">VnAa140</strain>
    </source>
</reference>